<evidence type="ECO:0000256" key="1">
    <source>
        <dbReference type="SAM" id="SignalP"/>
    </source>
</evidence>
<accession>A0A8F9TXD0</accession>
<dbReference type="KEGG" id="ole:K0B96_02410"/>
<dbReference type="Gene3D" id="3.10.450.50">
    <property type="match status" value="1"/>
</dbReference>
<keyword evidence="1" id="KW-0732">Signal</keyword>
<dbReference type="AlphaFoldDB" id="A0A8F9TXD0"/>
<dbReference type="RefSeq" id="WP_220163424.1">
    <property type="nucleotide sequence ID" value="NZ_CP080507.1"/>
</dbReference>
<evidence type="ECO:0000259" key="2">
    <source>
        <dbReference type="Pfam" id="PF14534"/>
    </source>
</evidence>
<reference evidence="3" key="1">
    <citation type="submission" date="2021-08" db="EMBL/GenBank/DDBJ databases">
        <title>Genome of a novel bacterium of the phylum Verrucomicrobia, Oleiharenicola sp. KSB-15.</title>
        <authorList>
            <person name="Chung J.-H."/>
            <person name="Ahn J.-H."/>
            <person name="Yoon Y."/>
            <person name="Kim D.-Y."/>
            <person name="An S.-H."/>
            <person name="Park I."/>
            <person name="Yeon J."/>
        </authorList>
    </citation>
    <scope>NUCLEOTIDE SEQUENCE</scope>
    <source>
        <strain evidence="3">KSB-15</strain>
    </source>
</reference>
<feature type="signal peptide" evidence="1">
    <location>
        <begin position="1"/>
        <end position="23"/>
    </location>
</feature>
<organism evidence="3 4">
    <name type="scientific">Horticoccus luteus</name>
    <dbReference type="NCBI Taxonomy" id="2862869"/>
    <lineage>
        <taxon>Bacteria</taxon>
        <taxon>Pseudomonadati</taxon>
        <taxon>Verrucomicrobiota</taxon>
        <taxon>Opitutia</taxon>
        <taxon>Opitutales</taxon>
        <taxon>Opitutaceae</taxon>
        <taxon>Horticoccus</taxon>
    </lineage>
</organism>
<feature type="domain" description="DUF4440" evidence="2">
    <location>
        <begin position="49"/>
        <end position="157"/>
    </location>
</feature>
<dbReference type="Proteomes" id="UP000825051">
    <property type="component" value="Chromosome"/>
</dbReference>
<proteinExistence type="predicted"/>
<name>A0A8F9TXD0_9BACT</name>
<dbReference type="EMBL" id="CP080507">
    <property type="protein sequence ID" value="QYM79488.1"/>
    <property type="molecule type" value="Genomic_DNA"/>
</dbReference>
<protein>
    <submittedName>
        <fullName evidence="3">Nuclear transport factor 2 family protein</fullName>
    </submittedName>
</protein>
<keyword evidence="4" id="KW-1185">Reference proteome</keyword>
<feature type="chain" id="PRO_5034347422" evidence="1">
    <location>
        <begin position="24"/>
        <end position="167"/>
    </location>
</feature>
<gene>
    <name evidence="3" type="ORF">K0B96_02410</name>
</gene>
<evidence type="ECO:0000313" key="4">
    <source>
        <dbReference type="Proteomes" id="UP000825051"/>
    </source>
</evidence>
<dbReference type="InterPro" id="IPR027843">
    <property type="entry name" value="DUF4440"/>
</dbReference>
<evidence type="ECO:0000313" key="3">
    <source>
        <dbReference type="EMBL" id="QYM79488.1"/>
    </source>
</evidence>
<sequence>MNRRALVCALAFAPAAIVAAAHAAAPAAPAAAPAQRSPAATATDPTADITALLTAQTDAWNRGDIDTFMATYAHTDALRFASADHVTYGWQATRDRYHERYPDRAAMGHLTFSDLVVTRLADDAAIVFGRWQLTRAADAPHGLFTLTVRKTPEGWRIFQDHTSSALP</sequence>
<dbReference type="Pfam" id="PF14534">
    <property type="entry name" value="DUF4440"/>
    <property type="match status" value="1"/>
</dbReference>
<dbReference type="InterPro" id="IPR032710">
    <property type="entry name" value="NTF2-like_dom_sf"/>
</dbReference>
<dbReference type="SUPFAM" id="SSF54427">
    <property type="entry name" value="NTF2-like"/>
    <property type="match status" value="1"/>
</dbReference>